<keyword evidence="2" id="KW-1185">Reference proteome</keyword>
<feature type="compositionally biased region" description="Low complexity" evidence="1">
    <location>
        <begin position="234"/>
        <end position="243"/>
    </location>
</feature>
<dbReference type="eggNOG" id="ENOG502QY4B">
    <property type="taxonomic scope" value="Eukaryota"/>
</dbReference>
<dbReference type="RefSeq" id="XP_010269248.1">
    <property type="nucleotide sequence ID" value="XM_010270946.2"/>
</dbReference>
<protein>
    <submittedName>
        <fullName evidence="3 4">Protein LNK1-like isoform X1</fullName>
    </submittedName>
</protein>
<feature type="region of interest" description="Disordered" evidence="1">
    <location>
        <begin position="536"/>
        <end position="565"/>
    </location>
</feature>
<dbReference type="GO" id="GO:0007623">
    <property type="term" value="P:circadian rhythm"/>
    <property type="evidence" value="ECO:0007669"/>
    <property type="project" value="InterPro"/>
</dbReference>
<sequence length="565" mass="62672">MSDWNTYELEDIVWDELGGGDDHIVPQPSDGQLDDCAPEADCHKKPRFETASALTKNADSKYISEDAIREKKKERFPILKDGKNPMLERGSWSCTPDGVFHASCDTDSINEVTSLTSDDTKILGNCFNNCNVDSIDNGLCADDPMLGSRSSGMDGSLCHFPLGDISPAGSDLEFFRNENEDKENGDLLYYGWPDIGNFEDVDQMFSAFIHSCRSCDSTFGQRNPGNGDEMPWFSSSSHAIDSSGDPPKGNGINGAEDKISSVTKTKNATGMMITLQSKHPKQQNQFMNVRPPLSVPSATENFHSPDGLEPKQDIKPDFLSYLHTSTPFLPHHAQPMEGSSDTSPKAPAIKSEEKMDKLHLQHQVEDTLVRDTQHEESVQQSSFTDQITSQRYMQWIQDEVGGNSEVEGVSTELLPVEVDSSTVQESSCMSSALPNEVSVDETSFQQLQYVMGQLDIRTKLCIRDSLYRLARSAEQRHNFGNSNYGSRDVIDRNGVLKTEELNKCSRFMDIETETNPIDRSIAHLLFHRPSNLSTSAANESLSQESRARVHSSLTSQPVTSEKPVS</sequence>
<dbReference type="OMA" id="EGTNKCT"/>
<dbReference type="InterPro" id="IPR039928">
    <property type="entry name" value="LNK"/>
</dbReference>
<organism evidence="2 4">
    <name type="scientific">Nelumbo nucifera</name>
    <name type="common">Sacred lotus</name>
    <dbReference type="NCBI Taxonomy" id="4432"/>
    <lineage>
        <taxon>Eukaryota</taxon>
        <taxon>Viridiplantae</taxon>
        <taxon>Streptophyta</taxon>
        <taxon>Embryophyta</taxon>
        <taxon>Tracheophyta</taxon>
        <taxon>Spermatophyta</taxon>
        <taxon>Magnoliopsida</taxon>
        <taxon>Proteales</taxon>
        <taxon>Nelumbonaceae</taxon>
        <taxon>Nelumbo</taxon>
    </lineage>
</organism>
<evidence type="ECO:0000256" key="1">
    <source>
        <dbReference type="SAM" id="MobiDB-lite"/>
    </source>
</evidence>
<dbReference type="STRING" id="4432.A0A1U8B0A9"/>
<dbReference type="PANTHER" id="PTHR33334">
    <property type="entry name" value="PROTEIN LNK1"/>
    <property type="match status" value="1"/>
</dbReference>
<dbReference type="GO" id="GO:0006355">
    <property type="term" value="P:regulation of DNA-templated transcription"/>
    <property type="evidence" value="ECO:0007669"/>
    <property type="project" value="InterPro"/>
</dbReference>
<proteinExistence type="predicted"/>
<dbReference type="PANTHER" id="PTHR33334:SF8">
    <property type="entry name" value="PROTEIN LNK1"/>
    <property type="match status" value="1"/>
</dbReference>
<dbReference type="KEGG" id="nnu:104605973"/>
<dbReference type="AlphaFoldDB" id="A0A1U8B0A9"/>
<dbReference type="RefSeq" id="XP_010269247.1">
    <property type="nucleotide sequence ID" value="XM_010270945.2"/>
</dbReference>
<gene>
    <name evidence="3 4" type="primary">LOC104605973</name>
</gene>
<reference evidence="3 4" key="1">
    <citation type="submission" date="2025-04" db="UniProtKB">
        <authorList>
            <consortium name="RefSeq"/>
        </authorList>
    </citation>
    <scope>IDENTIFICATION</scope>
</reference>
<evidence type="ECO:0000313" key="2">
    <source>
        <dbReference type="Proteomes" id="UP000189703"/>
    </source>
</evidence>
<accession>A0A1U8B0A9</accession>
<dbReference type="Proteomes" id="UP000189703">
    <property type="component" value="Unplaced"/>
</dbReference>
<name>A0A1U8B0A9_NELNU</name>
<evidence type="ECO:0000313" key="3">
    <source>
        <dbReference type="RefSeq" id="XP_010269247.1"/>
    </source>
</evidence>
<dbReference type="GeneID" id="104605973"/>
<feature type="region of interest" description="Disordered" evidence="1">
    <location>
        <begin position="223"/>
        <end position="258"/>
    </location>
</feature>
<evidence type="ECO:0000313" key="4">
    <source>
        <dbReference type="RefSeq" id="XP_010269248.1"/>
    </source>
</evidence>
<dbReference type="OrthoDB" id="618331at2759"/>